<dbReference type="OrthoDB" id="10259809at2759"/>
<dbReference type="InterPro" id="IPR032728">
    <property type="entry name" value="BBS1_N"/>
</dbReference>
<evidence type="ECO:0008006" key="4">
    <source>
        <dbReference type="Google" id="ProtNLM"/>
    </source>
</evidence>
<sequence>MTEGQDKNNTLSSKLWLDAHTDALAGLYVFGQGMELVDLQADGDYKLVFADLGTNAAEGAGKLKVYKGVALSSEHTLLDLPSSLVAFYMDSNVPRIPALAVSSSSSVFIYKNLRPYFKFSLPSMNINDVERDLWSQAASERINAASLRDALESLQSEIGTKGMTTRSQRYLMLEGFQEMKTFLKAHAFPENELKRQSVVTCMTTLKKSRDEPGALTCLIVATESGHLYILDPEAFTALTSAQMDGVPSHLVATGLYDVEYRVLIGCRDGQIFQARRGDLMAKLLVALPSAPIAVHLFPRIFVAPCMDNSVRCYSLQGVYVWHDNLPASPLASELIHIEAKGLLLVAIALENSQIRIYSNHTLVDGFQTPEPVVALKFGRYGREDNTLALVTRGGSLLIKILRRTANFKTRDIPDSSTEMTTKGKLNVPKRTKLFVDQTLREREHYVAMHRSFQRDLFRLRLATARAFVQSMETGATPVSTDSSLPLKVGAQVIGLGPTFRVRVELSNTSSNIPLMDLAVTFNFDDKLYQIQQKYMKADFLIPGTSLFLETAVHFISDLGLADDLQVLVLHNDDPIPKLTALIKMPVAEIV</sequence>
<dbReference type="GO" id="GO:0034464">
    <property type="term" value="C:BBSome"/>
    <property type="evidence" value="ECO:0007669"/>
    <property type="project" value="InterPro"/>
</dbReference>
<dbReference type="PANTHER" id="PTHR20870:SF0">
    <property type="entry name" value="BARDET-BIEDL SYNDROME 1 PROTEIN"/>
    <property type="match status" value="1"/>
</dbReference>
<dbReference type="EMBL" id="OB660149">
    <property type="protein sequence ID" value="CAD7223092.1"/>
    <property type="molecule type" value="Genomic_DNA"/>
</dbReference>
<gene>
    <name evidence="3" type="ORF">CTOB1V02_LOCUS1087</name>
</gene>
<reference evidence="3" key="1">
    <citation type="submission" date="2020-11" db="EMBL/GenBank/DDBJ databases">
        <authorList>
            <person name="Tran Van P."/>
        </authorList>
    </citation>
    <scope>NUCLEOTIDE SEQUENCE</scope>
</reference>
<dbReference type="GO" id="GO:0005930">
    <property type="term" value="C:axoneme"/>
    <property type="evidence" value="ECO:0007669"/>
    <property type="project" value="TreeGrafter"/>
</dbReference>
<dbReference type="Pfam" id="PF14779">
    <property type="entry name" value="BBS1"/>
    <property type="match status" value="1"/>
</dbReference>
<dbReference type="Pfam" id="PF23304">
    <property type="entry name" value="GAE_BBS1"/>
    <property type="match status" value="1"/>
</dbReference>
<dbReference type="GO" id="GO:0005813">
    <property type="term" value="C:centrosome"/>
    <property type="evidence" value="ECO:0007669"/>
    <property type="project" value="TreeGrafter"/>
</dbReference>
<feature type="domain" description="Bardet-Biedl syndrome 1 N-terminal" evidence="1">
    <location>
        <begin position="16"/>
        <end position="272"/>
    </location>
</feature>
<protein>
    <recommendedName>
        <fullName evidence="4">Bardet-Biedl syndrome 1</fullName>
    </recommendedName>
</protein>
<evidence type="ECO:0000259" key="1">
    <source>
        <dbReference type="Pfam" id="PF14779"/>
    </source>
</evidence>
<evidence type="ECO:0000313" key="3">
    <source>
        <dbReference type="EMBL" id="CAD7223092.1"/>
    </source>
</evidence>
<dbReference type="PANTHER" id="PTHR20870">
    <property type="entry name" value="BARDET-BIEDL SYNDROME 1 PROTEIN"/>
    <property type="match status" value="1"/>
</dbReference>
<dbReference type="InterPro" id="IPR028784">
    <property type="entry name" value="BBS1"/>
</dbReference>
<feature type="domain" description="Bardet-Biedl syndrome 1 protein GAE" evidence="2">
    <location>
        <begin position="486"/>
        <end position="589"/>
    </location>
</feature>
<organism evidence="3">
    <name type="scientific">Cyprideis torosa</name>
    <dbReference type="NCBI Taxonomy" id="163714"/>
    <lineage>
        <taxon>Eukaryota</taxon>
        <taxon>Metazoa</taxon>
        <taxon>Ecdysozoa</taxon>
        <taxon>Arthropoda</taxon>
        <taxon>Crustacea</taxon>
        <taxon>Oligostraca</taxon>
        <taxon>Ostracoda</taxon>
        <taxon>Podocopa</taxon>
        <taxon>Podocopida</taxon>
        <taxon>Cytherocopina</taxon>
        <taxon>Cytheroidea</taxon>
        <taxon>Cytherideidae</taxon>
        <taxon>Cyprideis</taxon>
    </lineage>
</organism>
<dbReference type="InterPro" id="IPR056419">
    <property type="entry name" value="GAE_BBS1"/>
</dbReference>
<dbReference type="SUPFAM" id="SSF50978">
    <property type="entry name" value="WD40 repeat-like"/>
    <property type="match status" value="1"/>
</dbReference>
<dbReference type="GO" id="GO:0005119">
    <property type="term" value="F:smoothened binding"/>
    <property type="evidence" value="ECO:0007669"/>
    <property type="project" value="TreeGrafter"/>
</dbReference>
<dbReference type="InterPro" id="IPR036322">
    <property type="entry name" value="WD40_repeat_dom_sf"/>
</dbReference>
<accession>A0A7R8W1I7</accession>
<evidence type="ECO:0000259" key="2">
    <source>
        <dbReference type="Pfam" id="PF23304"/>
    </source>
</evidence>
<name>A0A7R8W1I7_9CRUS</name>
<dbReference type="GO" id="GO:0061512">
    <property type="term" value="P:protein localization to cilium"/>
    <property type="evidence" value="ECO:0007669"/>
    <property type="project" value="TreeGrafter"/>
</dbReference>
<dbReference type="GO" id="GO:0005113">
    <property type="term" value="F:patched binding"/>
    <property type="evidence" value="ECO:0007669"/>
    <property type="project" value="TreeGrafter"/>
</dbReference>
<dbReference type="AlphaFoldDB" id="A0A7R8W1I7"/>
<dbReference type="GO" id="GO:1905515">
    <property type="term" value="P:non-motile cilium assembly"/>
    <property type="evidence" value="ECO:0007669"/>
    <property type="project" value="InterPro"/>
</dbReference>
<proteinExistence type="predicted"/>